<organism evidence="7 8">
    <name type="scientific">Negativicoccus succinicivorans DORA_17_25</name>
    <dbReference type="NCBI Taxonomy" id="1403945"/>
    <lineage>
        <taxon>Bacteria</taxon>
        <taxon>Bacillati</taxon>
        <taxon>Bacillota</taxon>
        <taxon>Negativicutes</taxon>
        <taxon>Veillonellales</taxon>
        <taxon>Veillonellaceae</taxon>
        <taxon>Negativicoccus</taxon>
    </lineage>
</organism>
<name>W1U0N8_9FIRM</name>
<feature type="transmembrane region" description="Helical" evidence="5">
    <location>
        <begin position="169"/>
        <end position="187"/>
    </location>
</feature>
<accession>W1U0N8</accession>
<dbReference type="PANTHER" id="PTHR37422">
    <property type="entry name" value="TEICHURONIC ACID BIOSYNTHESIS PROTEIN TUAE"/>
    <property type="match status" value="1"/>
</dbReference>
<feature type="transmembrane region" description="Helical" evidence="5">
    <location>
        <begin position="85"/>
        <end position="104"/>
    </location>
</feature>
<dbReference type="PANTHER" id="PTHR37422:SF13">
    <property type="entry name" value="LIPOPOLYSACCHARIDE BIOSYNTHESIS PROTEIN PA4999-RELATED"/>
    <property type="match status" value="1"/>
</dbReference>
<proteinExistence type="predicted"/>
<dbReference type="EMBL" id="AZMC01000322">
    <property type="protein sequence ID" value="ETI86209.1"/>
    <property type="molecule type" value="Genomic_DNA"/>
</dbReference>
<sequence>MQVQTHSRLLSQWCSGLLYAAAFFMPWWQMGLELSLFSACAVMAVLLWCEPARLRALRWPGVALMLFAAWAYCTTWLAPEPSASAYNFFYRCGTYAAMYLLVTWQLRTREQCVHFLSYLLAGAVIVCVIGVYQYFFGGFDGFTMEWVDRERFPLLLRRMYSTLGNPNLLGAYLLIIASVLASFTAIYERGYKRLLLAAFLLLILLVLLLTYSRGAWVSMLVVLTVTAIIYDRRVAWGLLAVPAFLWLHHGQITERFISLFRGGDTSVDLRFAFWRSTWQMIGDHWSSGIGWAAFPLVYPHYDYYIQDPSIVIYHAHNLYLTVLAETGIIGFALYMLAFWGHGVLAWRSYRISDSHLARALSLGVLLAVVAMSINGLFDYNFFHRTVALTFWTLCALQSALSRLGQR</sequence>
<feature type="transmembrane region" description="Helical" evidence="5">
    <location>
        <begin position="356"/>
        <end position="375"/>
    </location>
</feature>
<evidence type="ECO:0000256" key="2">
    <source>
        <dbReference type="ARBA" id="ARBA00022692"/>
    </source>
</evidence>
<protein>
    <submittedName>
        <fullName evidence="7">Inorganic carbon transporter/0-antigen polymerase family protein</fullName>
    </submittedName>
</protein>
<keyword evidence="2 5" id="KW-0812">Transmembrane</keyword>
<feature type="transmembrane region" description="Helical" evidence="5">
    <location>
        <begin position="318"/>
        <end position="344"/>
    </location>
</feature>
<feature type="domain" description="O-antigen ligase-related" evidence="6">
    <location>
        <begin position="199"/>
        <end position="335"/>
    </location>
</feature>
<evidence type="ECO:0000256" key="1">
    <source>
        <dbReference type="ARBA" id="ARBA00004141"/>
    </source>
</evidence>
<evidence type="ECO:0000256" key="4">
    <source>
        <dbReference type="ARBA" id="ARBA00023136"/>
    </source>
</evidence>
<dbReference type="InterPro" id="IPR051533">
    <property type="entry name" value="WaaL-like"/>
</dbReference>
<keyword evidence="3 5" id="KW-1133">Transmembrane helix</keyword>
<evidence type="ECO:0000256" key="5">
    <source>
        <dbReference type="SAM" id="Phobius"/>
    </source>
</evidence>
<dbReference type="InterPro" id="IPR007016">
    <property type="entry name" value="O-antigen_ligase-rel_domated"/>
</dbReference>
<evidence type="ECO:0000259" key="6">
    <source>
        <dbReference type="Pfam" id="PF04932"/>
    </source>
</evidence>
<comment type="subcellular location">
    <subcellularLocation>
        <location evidence="1">Membrane</location>
        <topology evidence="1">Multi-pass membrane protein</topology>
    </subcellularLocation>
</comment>
<feature type="transmembrane region" description="Helical" evidence="5">
    <location>
        <begin position="61"/>
        <end position="79"/>
    </location>
</feature>
<dbReference type="Pfam" id="PF04932">
    <property type="entry name" value="Wzy_C"/>
    <property type="match status" value="1"/>
</dbReference>
<reference evidence="7 8" key="1">
    <citation type="submission" date="2013-12" db="EMBL/GenBank/DDBJ databases">
        <title>A Varibaculum cambriense genome reconstructed from a premature infant gut community with otherwise low bacterial novelty that shifts toward anaerobic metabolism during the third week of life.</title>
        <authorList>
            <person name="Brown C.T."/>
            <person name="Sharon I."/>
            <person name="Thomas B.C."/>
            <person name="Castelle C.J."/>
            <person name="Morowitz M.J."/>
            <person name="Banfield J.F."/>
        </authorList>
    </citation>
    <scope>NUCLEOTIDE SEQUENCE [LARGE SCALE GENOMIC DNA]</scope>
    <source>
        <strain evidence="8">DORA_17_25</strain>
    </source>
</reference>
<dbReference type="GO" id="GO:0016020">
    <property type="term" value="C:membrane"/>
    <property type="evidence" value="ECO:0007669"/>
    <property type="project" value="UniProtKB-SubCell"/>
</dbReference>
<dbReference type="Proteomes" id="UP000018840">
    <property type="component" value="Unassembled WGS sequence"/>
</dbReference>
<evidence type="ECO:0000256" key="3">
    <source>
        <dbReference type="ARBA" id="ARBA00022989"/>
    </source>
</evidence>
<evidence type="ECO:0000313" key="7">
    <source>
        <dbReference type="EMBL" id="ETI86209.1"/>
    </source>
</evidence>
<evidence type="ECO:0000313" key="8">
    <source>
        <dbReference type="Proteomes" id="UP000018840"/>
    </source>
</evidence>
<keyword evidence="4 5" id="KW-0472">Membrane</keyword>
<feature type="transmembrane region" description="Helical" evidence="5">
    <location>
        <begin position="34"/>
        <end position="49"/>
    </location>
</feature>
<dbReference type="AlphaFoldDB" id="W1U0N8"/>
<gene>
    <name evidence="7" type="ORF">Q612_NSC00322G0003</name>
</gene>
<feature type="transmembrane region" description="Helical" evidence="5">
    <location>
        <begin position="116"/>
        <end position="136"/>
    </location>
</feature>
<comment type="caution">
    <text evidence="7">The sequence shown here is derived from an EMBL/GenBank/DDBJ whole genome shotgun (WGS) entry which is preliminary data.</text>
</comment>
<feature type="transmembrane region" description="Helical" evidence="5">
    <location>
        <begin position="194"/>
        <end position="211"/>
    </location>
</feature>